<keyword evidence="3" id="KW-1185">Reference proteome</keyword>
<reference evidence="3" key="1">
    <citation type="submission" date="2017-01" db="EMBL/GenBank/DDBJ databases">
        <authorList>
            <person name="Varghese N."/>
            <person name="Submissions S."/>
        </authorList>
    </citation>
    <scope>NUCLEOTIDE SEQUENCE [LARGE SCALE GENOMIC DNA]</scope>
    <source>
        <strain evidence="3">DSM 19945</strain>
    </source>
</reference>
<gene>
    <name evidence="2" type="ORF">SAMN05421580_10985</name>
</gene>
<proteinExistence type="predicted"/>
<dbReference type="EMBL" id="FTOG01000009">
    <property type="protein sequence ID" value="SIT05936.1"/>
    <property type="molecule type" value="Genomic_DNA"/>
</dbReference>
<evidence type="ECO:0000313" key="2">
    <source>
        <dbReference type="EMBL" id="SIT05936.1"/>
    </source>
</evidence>
<dbReference type="AlphaFoldDB" id="A0A1N7P5Y4"/>
<dbReference type="STRING" id="453582.SAMN05421580_10985"/>
<name>A0A1N7P5Y4_9RHOB</name>
<feature type="chain" id="PRO_5012771900" evidence="1">
    <location>
        <begin position="23"/>
        <end position="149"/>
    </location>
</feature>
<keyword evidence="1" id="KW-0732">Signal</keyword>
<sequence length="149" mass="15881">MRFPSALMAPVLVAALATPAVAEYHPQSEGARGHEPALNRHIRMKEGATGAQVQYFNNIITGGMECPEGSTNDEGCIYWDGWRNVFEVTLEGVTETDETELKLGVISAIGAACPGAEGFLADAAHVQVFDGHFYTLEANCPKIDAKGGN</sequence>
<protein>
    <submittedName>
        <fullName evidence="2">Uncharacterized protein</fullName>
    </submittedName>
</protein>
<evidence type="ECO:0000313" key="3">
    <source>
        <dbReference type="Proteomes" id="UP000186221"/>
    </source>
</evidence>
<dbReference type="Proteomes" id="UP000186221">
    <property type="component" value="Unassembled WGS sequence"/>
</dbReference>
<accession>A0A1N7P5Y4</accession>
<dbReference type="OrthoDB" id="7691123at2"/>
<organism evidence="2 3">
    <name type="scientific">Rhodobacter aestuarii</name>
    <dbReference type="NCBI Taxonomy" id="453582"/>
    <lineage>
        <taxon>Bacteria</taxon>
        <taxon>Pseudomonadati</taxon>
        <taxon>Pseudomonadota</taxon>
        <taxon>Alphaproteobacteria</taxon>
        <taxon>Rhodobacterales</taxon>
        <taxon>Rhodobacter group</taxon>
        <taxon>Rhodobacter</taxon>
    </lineage>
</organism>
<feature type="signal peptide" evidence="1">
    <location>
        <begin position="1"/>
        <end position="22"/>
    </location>
</feature>
<dbReference type="RefSeq" id="WP_076485604.1">
    <property type="nucleotide sequence ID" value="NZ_FTOG01000009.1"/>
</dbReference>
<evidence type="ECO:0000256" key="1">
    <source>
        <dbReference type="SAM" id="SignalP"/>
    </source>
</evidence>